<evidence type="ECO:0000256" key="7">
    <source>
        <dbReference type="ARBA" id="ARBA00062905"/>
    </source>
</evidence>
<evidence type="ECO:0000259" key="11">
    <source>
        <dbReference type="Pfam" id="PF00298"/>
    </source>
</evidence>
<keyword evidence="5 8" id="KW-0689">Ribosomal protein</keyword>
<dbReference type="SUPFAM" id="SSF54747">
    <property type="entry name" value="Ribosomal L11/L12e N-terminal domain"/>
    <property type="match status" value="1"/>
</dbReference>
<keyword evidence="6 8" id="KW-0687">Ribonucleoprotein</keyword>
<dbReference type="Gene3D" id="1.10.10.250">
    <property type="entry name" value="Ribosomal protein L11, C-terminal domain"/>
    <property type="match status" value="1"/>
</dbReference>
<accession>A0A1H8ZH46</accession>
<dbReference type="Pfam" id="PF03946">
    <property type="entry name" value="Ribosomal_L11_N"/>
    <property type="match status" value="1"/>
</dbReference>
<evidence type="ECO:0000256" key="2">
    <source>
        <dbReference type="ARBA" id="ARBA00022481"/>
    </source>
</evidence>
<dbReference type="GO" id="GO:0022625">
    <property type="term" value="C:cytosolic large ribosomal subunit"/>
    <property type="evidence" value="ECO:0007669"/>
    <property type="project" value="TreeGrafter"/>
</dbReference>
<dbReference type="FunFam" id="3.30.1550.10:FF:000001">
    <property type="entry name" value="50S ribosomal protein L11"/>
    <property type="match status" value="1"/>
</dbReference>
<keyword evidence="14" id="KW-1185">Reference proteome</keyword>
<keyword evidence="2 8" id="KW-0488">Methylation</keyword>
<dbReference type="FunFam" id="1.10.10.250:FF:000001">
    <property type="entry name" value="50S ribosomal protein L11"/>
    <property type="match status" value="1"/>
</dbReference>
<dbReference type="NCBIfam" id="TIGR01632">
    <property type="entry name" value="L11_bact"/>
    <property type="match status" value="1"/>
</dbReference>
<gene>
    <name evidence="8" type="primary">rplK</name>
    <name evidence="13" type="ORF">SAMN05421693_102151</name>
</gene>
<comment type="subunit">
    <text evidence="7">Part of the ribosomal stalk of the 50S ribosomal subunit. Interacts with L10 and the large rRNA to form the base of the stalk. L10 forms an elongated spine to which 2 L12 dimers bind in a sequential fashion forming a pentameric L10(L12)2(L12)2 complex.</text>
</comment>
<evidence type="ECO:0000256" key="9">
    <source>
        <dbReference type="RuleBase" id="RU003978"/>
    </source>
</evidence>
<dbReference type="SUPFAM" id="SSF46906">
    <property type="entry name" value="Ribosomal protein L11, C-terminal domain"/>
    <property type="match status" value="1"/>
</dbReference>
<feature type="domain" description="Large ribosomal subunit protein uL11 C-terminal" evidence="11">
    <location>
        <begin position="72"/>
        <end position="140"/>
    </location>
</feature>
<dbReference type="Proteomes" id="UP000199496">
    <property type="component" value="Unassembled WGS sequence"/>
</dbReference>
<organism evidence="13 14">
    <name type="scientific">Ectothiorhodospira magna</name>
    <dbReference type="NCBI Taxonomy" id="867345"/>
    <lineage>
        <taxon>Bacteria</taxon>
        <taxon>Pseudomonadati</taxon>
        <taxon>Pseudomonadota</taxon>
        <taxon>Gammaproteobacteria</taxon>
        <taxon>Chromatiales</taxon>
        <taxon>Ectothiorhodospiraceae</taxon>
        <taxon>Ectothiorhodospira</taxon>
    </lineage>
</organism>
<evidence type="ECO:0000256" key="5">
    <source>
        <dbReference type="ARBA" id="ARBA00022980"/>
    </source>
</evidence>
<evidence type="ECO:0000259" key="12">
    <source>
        <dbReference type="Pfam" id="PF03946"/>
    </source>
</evidence>
<dbReference type="AlphaFoldDB" id="A0A1H8ZH46"/>
<dbReference type="OrthoDB" id="9802408at2"/>
<proteinExistence type="inferred from homology"/>
<evidence type="ECO:0000256" key="10">
    <source>
        <dbReference type="RuleBase" id="RU003979"/>
    </source>
</evidence>
<evidence type="ECO:0000256" key="4">
    <source>
        <dbReference type="ARBA" id="ARBA00022884"/>
    </source>
</evidence>
<dbReference type="InterPro" id="IPR020783">
    <property type="entry name" value="Ribosomal_uL11_C"/>
</dbReference>
<dbReference type="InterPro" id="IPR036769">
    <property type="entry name" value="Ribosomal_uL11_C_sf"/>
</dbReference>
<feature type="domain" description="Large ribosomal subunit protein uL11 N-terminal" evidence="12">
    <location>
        <begin position="9"/>
        <end position="67"/>
    </location>
</feature>
<dbReference type="InterPro" id="IPR036796">
    <property type="entry name" value="Ribosomal_uL11_N_sf"/>
</dbReference>
<protein>
    <recommendedName>
        <fullName evidence="8">Large ribosomal subunit protein uL11</fullName>
    </recommendedName>
</protein>
<dbReference type="GO" id="GO:0006412">
    <property type="term" value="P:translation"/>
    <property type="evidence" value="ECO:0007669"/>
    <property type="project" value="UniProtKB-UniRule"/>
</dbReference>
<keyword evidence="3 8" id="KW-0699">rRNA-binding</keyword>
<sequence>MAKKIEAYIKLQVAAGKANPSPPVGPALGQRGVNIMEFCKAFNAQTQNLEPGLPIPVVITVYSDRSFTFITKTPPASVLLRKAAGVPKGSATPNTAKVGKVTREQVEEIARTKMPDLTAADLDAAVRSIAGSARSMGLDVEGM</sequence>
<dbReference type="InterPro" id="IPR020784">
    <property type="entry name" value="Ribosomal_uL11_N"/>
</dbReference>
<dbReference type="SMART" id="SM00649">
    <property type="entry name" value="RL11"/>
    <property type="match status" value="1"/>
</dbReference>
<evidence type="ECO:0000256" key="6">
    <source>
        <dbReference type="ARBA" id="ARBA00023274"/>
    </source>
</evidence>
<dbReference type="CDD" id="cd00349">
    <property type="entry name" value="Ribosomal_L11"/>
    <property type="match status" value="1"/>
</dbReference>
<keyword evidence="4 8" id="KW-0694">RNA-binding</keyword>
<dbReference type="Pfam" id="PF00298">
    <property type="entry name" value="Ribosomal_L11"/>
    <property type="match status" value="1"/>
</dbReference>
<dbReference type="PANTHER" id="PTHR11661">
    <property type="entry name" value="60S RIBOSOMAL PROTEIN L12"/>
    <property type="match status" value="1"/>
</dbReference>
<evidence type="ECO:0000256" key="8">
    <source>
        <dbReference type="HAMAP-Rule" id="MF_00736"/>
    </source>
</evidence>
<dbReference type="InterPro" id="IPR000911">
    <property type="entry name" value="Ribosomal_uL11"/>
</dbReference>
<dbReference type="InterPro" id="IPR020785">
    <property type="entry name" value="Ribosomal_uL11_CS"/>
</dbReference>
<reference evidence="13 14" key="1">
    <citation type="submission" date="2016-10" db="EMBL/GenBank/DDBJ databases">
        <authorList>
            <person name="de Groot N.N."/>
        </authorList>
    </citation>
    <scope>NUCLEOTIDE SEQUENCE [LARGE SCALE GENOMIC DNA]</scope>
    <source>
        <strain evidence="13 14">B7-7</strain>
    </source>
</reference>
<dbReference type="EMBL" id="FOFO01000002">
    <property type="protein sequence ID" value="SEP63674.1"/>
    <property type="molecule type" value="Genomic_DNA"/>
</dbReference>
<dbReference type="GO" id="GO:0070180">
    <property type="term" value="F:large ribosomal subunit rRNA binding"/>
    <property type="evidence" value="ECO:0007669"/>
    <property type="project" value="UniProtKB-UniRule"/>
</dbReference>
<comment type="subunit">
    <text evidence="8">Part of the ribosomal stalk of the 50S ribosomal subunit. Interacts with L10 and the large rRNA to form the base of the stalk. L10 forms an elongated spine to which L12 dimers bind in a sequential fashion forming a multimeric L10(L12)X complex.</text>
</comment>
<evidence type="ECO:0000256" key="1">
    <source>
        <dbReference type="ARBA" id="ARBA00010537"/>
    </source>
</evidence>
<dbReference type="RefSeq" id="WP_090202966.1">
    <property type="nucleotide sequence ID" value="NZ_FOFO01000002.1"/>
</dbReference>
<evidence type="ECO:0000313" key="13">
    <source>
        <dbReference type="EMBL" id="SEP63674.1"/>
    </source>
</evidence>
<dbReference type="PANTHER" id="PTHR11661:SF1">
    <property type="entry name" value="LARGE RIBOSOMAL SUBUNIT PROTEIN UL11M"/>
    <property type="match status" value="1"/>
</dbReference>
<comment type="similarity">
    <text evidence="1 8 9">Belongs to the universal ribosomal protein uL11 family.</text>
</comment>
<name>A0A1H8ZH46_9GAMM</name>
<dbReference type="GO" id="GO:0003735">
    <property type="term" value="F:structural constituent of ribosome"/>
    <property type="evidence" value="ECO:0007669"/>
    <property type="project" value="InterPro"/>
</dbReference>
<dbReference type="Gene3D" id="3.30.1550.10">
    <property type="entry name" value="Ribosomal protein L11/L12, N-terminal domain"/>
    <property type="match status" value="1"/>
</dbReference>
<dbReference type="PROSITE" id="PS00359">
    <property type="entry name" value="RIBOSOMAL_L11"/>
    <property type="match status" value="1"/>
</dbReference>
<dbReference type="InterPro" id="IPR006519">
    <property type="entry name" value="Ribosomal_uL11_bac-typ"/>
</dbReference>
<dbReference type="HAMAP" id="MF_00736">
    <property type="entry name" value="Ribosomal_uL11"/>
    <property type="match status" value="1"/>
</dbReference>
<dbReference type="STRING" id="867345.SAMN05421693_102151"/>
<evidence type="ECO:0000313" key="14">
    <source>
        <dbReference type="Proteomes" id="UP000199496"/>
    </source>
</evidence>
<comment type="function">
    <text evidence="8 10">Forms part of the ribosomal stalk which helps the ribosome interact with GTP-bound translation factors.</text>
</comment>
<evidence type="ECO:0000256" key="3">
    <source>
        <dbReference type="ARBA" id="ARBA00022730"/>
    </source>
</evidence>
<comment type="PTM">
    <text evidence="8 10">One or more lysine residues are methylated.</text>
</comment>